<feature type="signal peptide" evidence="2">
    <location>
        <begin position="1"/>
        <end position="21"/>
    </location>
</feature>
<organism evidence="3">
    <name type="scientific">Physcomitrium patens</name>
    <name type="common">Spreading-leaved earth moss</name>
    <name type="synonym">Physcomitrella patens</name>
    <dbReference type="NCBI Taxonomy" id="3218"/>
    <lineage>
        <taxon>Eukaryota</taxon>
        <taxon>Viridiplantae</taxon>
        <taxon>Streptophyta</taxon>
        <taxon>Embryophyta</taxon>
        <taxon>Bryophyta</taxon>
        <taxon>Bryophytina</taxon>
        <taxon>Bryopsida</taxon>
        <taxon>Funariidae</taxon>
        <taxon>Funariales</taxon>
        <taxon>Funariaceae</taxon>
        <taxon>Physcomitrium</taxon>
    </lineage>
</organism>
<dbReference type="AlphaFoldDB" id="A0A2K1KLD9"/>
<keyword evidence="1" id="KW-1133">Transmembrane helix</keyword>
<accession>A0A2K1KLD9</accession>
<dbReference type="Proteomes" id="UP000006727">
    <property type="component" value="Chromosome 5"/>
</dbReference>
<keyword evidence="5" id="KW-1185">Reference proteome</keyword>
<evidence type="ECO:0000313" key="4">
    <source>
        <dbReference type="EnsemblPlants" id="PAC:32954540.CDS.1"/>
    </source>
</evidence>
<dbReference type="EMBL" id="ABEU02000005">
    <property type="protein sequence ID" value="PNR54589.1"/>
    <property type="molecule type" value="Genomic_DNA"/>
</dbReference>
<feature type="chain" id="PRO_5036043045" evidence="2">
    <location>
        <begin position="22"/>
        <end position="204"/>
    </location>
</feature>
<protein>
    <submittedName>
        <fullName evidence="3 4">Uncharacterized protein</fullName>
    </submittedName>
</protein>
<dbReference type="Gramene" id="Pp3c5_28589V3.1">
    <property type="protein sequence ID" value="PAC:32954540.CDS.1"/>
    <property type="gene ID" value="Pp3c5_28589"/>
</dbReference>
<reference evidence="4" key="3">
    <citation type="submission" date="2020-12" db="UniProtKB">
        <authorList>
            <consortium name="EnsemblPlants"/>
        </authorList>
    </citation>
    <scope>IDENTIFICATION</scope>
</reference>
<evidence type="ECO:0000313" key="5">
    <source>
        <dbReference type="Proteomes" id="UP000006727"/>
    </source>
</evidence>
<proteinExistence type="predicted"/>
<feature type="transmembrane region" description="Helical" evidence="1">
    <location>
        <begin position="74"/>
        <end position="100"/>
    </location>
</feature>
<keyword evidence="1" id="KW-0472">Membrane</keyword>
<evidence type="ECO:0000313" key="3">
    <source>
        <dbReference type="EMBL" id="PNR54589.1"/>
    </source>
</evidence>
<evidence type="ECO:0000256" key="2">
    <source>
        <dbReference type="SAM" id="SignalP"/>
    </source>
</evidence>
<dbReference type="EnsemblPlants" id="Pp3c5_28589V3.1">
    <property type="protein sequence ID" value="PAC:32954540.CDS.1"/>
    <property type="gene ID" value="Pp3c5_28589"/>
</dbReference>
<gene>
    <name evidence="3" type="ORF">PHYPA_008266</name>
</gene>
<reference evidence="3 5" key="1">
    <citation type="journal article" date="2008" name="Science">
        <title>The Physcomitrella genome reveals evolutionary insights into the conquest of land by plants.</title>
        <authorList>
            <person name="Rensing S."/>
            <person name="Lang D."/>
            <person name="Zimmer A."/>
            <person name="Terry A."/>
            <person name="Salamov A."/>
            <person name="Shapiro H."/>
            <person name="Nishiyama T."/>
            <person name="Perroud P.-F."/>
            <person name="Lindquist E."/>
            <person name="Kamisugi Y."/>
            <person name="Tanahashi T."/>
            <person name="Sakakibara K."/>
            <person name="Fujita T."/>
            <person name="Oishi K."/>
            <person name="Shin-I T."/>
            <person name="Kuroki Y."/>
            <person name="Toyoda A."/>
            <person name="Suzuki Y."/>
            <person name="Hashimoto A."/>
            <person name="Yamaguchi K."/>
            <person name="Sugano A."/>
            <person name="Kohara Y."/>
            <person name="Fujiyama A."/>
            <person name="Anterola A."/>
            <person name="Aoki S."/>
            <person name="Ashton N."/>
            <person name="Barbazuk W.B."/>
            <person name="Barker E."/>
            <person name="Bennetzen J."/>
            <person name="Bezanilla M."/>
            <person name="Blankenship R."/>
            <person name="Cho S.H."/>
            <person name="Dutcher S."/>
            <person name="Estelle M."/>
            <person name="Fawcett J.A."/>
            <person name="Gundlach H."/>
            <person name="Hanada K."/>
            <person name="Heyl A."/>
            <person name="Hicks K.A."/>
            <person name="Hugh J."/>
            <person name="Lohr M."/>
            <person name="Mayer K."/>
            <person name="Melkozernov A."/>
            <person name="Murata T."/>
            <person name="Nelson D."/>
            <person name="Pils B."/>
            <person name="Prigge M."/>
            <person name="Reiss B."/>
            <person name="Renner T."/>
            <person name="Rombauts S."/>
            <person name="Rushton P."/>
            <person name="Sanderfoot A."/>
            <person name="Schween G."/>
            <person name="Shiu S.-H."/>
            <person name="Stueber K."/>
            <person name="Theodoulou F.L."/>
            <person name="Tu H."/>
            <person name="Van de Peer Y."/>
            <person name="Verrier P.J."/>
            <person name="Waters E."/>
            <person name="Wood A."/>
            <person name="Yang L."/>
            <person name="Cove D."/>
            <person name="Cuming A."/>
            <person name="Hasebe M."/>
            <person name="Lucas S."/>
            <person name="Mishler D.B."/>
            <person name="Reski R."/>
            <person name="Grigoriev I."/>
            <person name="Quatrano R.S."/>
            <person name="Boore J.L."/>
        </authorList>
    </citation>
    <scope>NUCLEOTIDE SEQUENCE [LARGE SCALE GENOMIC DNA]</scope>
    <source>
        <strain evidence="4 5">cv. Gransden 2004</strain>
    </source>
</reference>
<keyword evidence="2" id="KW-0732">Signal</keyword>
<keyword evidence="1" id="KW-0812">Transmembrane</keyword>
<sequence length="204" mass="22555">MSHRTCHVLSCLVLTCSQTTGRREGGVCCCAVATLDHATARKGGYRGAPTKHFSHPLCHHSFIHSIPFLVDLSVFFLVLFSLFPFLVLCLLQVVLLQFLMALPPSPTPSPAAALHSSLLSSSLSLFMLYAHSLPSWRGTLPYSFSPHTCHTCTCTYFTYLLFSFLKKLSMCPLITTYTWSMLELGTQVCNTQGCPQTVPYHCGK</sequence>
<name>A0A2K1KLD9_PHYPA</name>
<reference evidence="3 5" key="2">
    <citation type="journal article" date="2018" name="Plant J.">
        <title>The Physcomitrella patens chromosome-scale assembly reveals moss genome structure and evolution.</title>
        <authorList>
            <person name="Lang D."/>
            <person name="Ullrich K.K."/>
            <person name="Murat F."/>
            <person name="Fuchs J."/>
            <person name="Jenkins J."/>
            <person name="Haas F.B."/>
            <person name="Piednoel M."/>
            <person name="Gundlach H."/>
            <person name="Van Bel M."/>
            <person name="Meyberg R."/>
            <person name="Vives C."/>
            <person name="Morata J."/>
            <person name="Symeonidi A."/>
            <person name="Hiss M."/>
            <person name="Muchero W."/>
            <person name="Kamisugi Y."/>
            <person name="Saleh O."/>
            <person name="Blanc G."/>
            <person name="Decker E.L."/>
            <person name="van Gessel N."/>
            <person name="Grimwood J."/>
            <person name="Hayes R.D."/>
            <person name="Graham S.W."/>
            <person name="Gunter L.E."/>
            <person name="McDaniel S.F."/>
            <person name="Hoernstein S.N.W."/>
            <person name="Larsson A."/>
            <person name="Li F.W."/>
            <person name="Perroud P.F."/>
            <person name="Phillips J."/>
            <person name="Ranjan P."/>
            <person name="Rokshar D.S."/>
            <person name="Rothfels C.J."/>
            <person name="Schneider L."/>
            <person name="Shu S."/>
            <person name="Stevenson D.W."/>
            <person name="Thummler F."/>
            <person name="Tillich M."/>
            <person name="Villarreal Aguilar J.C."/>
            <person name="Widiez T."/>
            <person name="Wong G.K."/>
            <person name="Wymore A."/>
            <person name="Zhang Y."/>
            <person name="Zimmer A.D."/>
            <person name="Quatrano R.S."/>
            <person name="Mayer K.F.X."/>
            <person name="Goodstein D."/>
            <person name="Casacuberta J.M."/>
            <person name="Vandepoele K."/>
            <person name="Reski R."/>
            <person name="Cuming A.C."/>
            <person name="Tuskan G.A."/>
            <person name="Maumus F."/>
            <person name="Salse J."/>
            <person name="Schmutz J."/>
            <person name="Rensing S.A."/>
        </authorList>
    </citation>
    <scope>NUCLEOTIDE SEQUENCE [LARGE SCALE GENOMIC DNA]</scope>
    <source>
        <strain evidence="4 5">cv. Gransden 2004</strain>
    </source>
</reference>
<dbReference type="InParanoid" id="A0A2K1KLD9"/>
<evidence type="ECO:0000256" key="1">
    <source>
        <dbReference type="SAM" id="Phobius"/>
    </source>
</evidence>
<feature type="transmembrane region" description="Helical" evidence="1">
    <location>
        <begin position="112"/>
        <end position="130"/>
    </location>
</feature>